<keyword evidence="2" id="KW-0805">Transcription regulation</keyword>
<evidence type="ECO:0000313" key="9">
    <source>
        <dbReference type="Proteomes" id="UP000694257"/>
    </source>
</evidence>
<comment type="similarity">
    <text evidence="1">Belongs to the sigma-70 factor family. ECF subfamily.</text>
</comment>
<keyword evidence="5" id="KW-0804">Transcription</keyword>
<evidence type="ECO:0000256" key="4">
    <source>
        <dbReference type="ARBA" id="ARBA00023125"/>
    </source>
</evidence>
<dbReference type="PANTHER" id="PTHR43133">
    <property type="entry name" value="RNA POLYMERASE ECF-TYPE SIGMA FACTO"/>
    <property type="match status" value="1"/>
</dbReference>
<gene>
    <name evidence="8" type="ORF">KV110_17745</name>
</gene>
<dbReference type="InterPro" id="IPR014284">
    <property type="entry name" value="RNA_pol_sigma-70_dom"/>
</dbReference>
<dbReference type="InterPro" id="IPR039425">
    <property type="entry name" value="RNA_pol_sigma-70-like"/>
</dbReference>
<accession>A0ABX8S2E2</accession>
<evidence type="ECO:0000256" key="1">
    <source>
        <dbReference type="ARBA" id="ARBA00010641"/>
    </source>
</evidence>
<protein>
    <submittedName>
        <fullName evidence="8">Sigma-70 family RNA polymerase sigma factor</fullName>
    </submittedName>
</protein>
<keyword evidence="3" id="KW-0731">Sigma factor</keyword>
<dbReference type="NCBIfam" id="TIGR02937">
    <property type="entry name" value="sigma70-ECF"/>
    <property type="match status" value="1"/>
</dbReference>
<name>A0ABX8S2E2_NOCIO</name>
<evidence type="ECO:0000259" key="6">
    <source>
        <dbReference type="Pfam" id="PF04542"/>
    </source>
</evidence>
<dbReference type="RefSeq" id="WP_218477376.1">
    <property type="nucleotide sequence ID" value="NZ_BAABJN010000004.1"/>
</dbReference>
<keyword evidence="9" id="KW-1185">Reference proteome</keyword>
<feature type="domain" description="RNA polymerase sigma-70 region 2" evidence="6">
    <location>
        <begin position="36"/>
        <end position="97"/>
    </location>
</feature>
<dbReference type="EMBL" id="CP078145">
    <property type="protein sequence ID" value="QXN94725.1"/>
    <property type="molecule type" value="Genomic_DNA"/>
</dbReference>
<dbReference type="Pfam" id="PF04542">
    <property type="entry name" value="Sigma70_r2"/>
    <property type="match status" value="1"/>
</dbReference>
<feature type="domain" description="RNA polymerase sigma factor 70 region 4 type 2" evidence="7">
    <location>
        <begin position="127"/>
        <end position="176"/>
    </location>
</feature>
<reference evidence="8 9" key="1">
    <citation type="submission" date="2021-07" db="EMBL/GenBank/DDBJ databases">
        <title>Whole Genome Sequence of Nocardia Iowensis.</title>
        <authorList>
            <person name="Lamm A."/>
            <person name="Collins-Fairclough A.M."/>
            <person name="Bunk B."/>
            <person name="Sproer C."/>
        </authorList>
    </citation>
    <scope>NUCLEOTIDE SEQUENCE [LARGE SCALE GENOMIC DNA]</scope>
    <source>
        <strain evidence="8 9">NRRL 5646</strain>
    </source>
</reference>
<proteinExistence type="inferred from homology"/>
<dbReference type="InterPro" id="IPR007627">
    <property type="entry name" value="RNA_pol_sigma70_r2"/>
</dbReference>
<keyword evidence="4" id="KW-0238">DNA-binding</keyword>
<evidence type="ECO:0000256" key="5">
    <source>
        <dbReference type="ARBA" id="ARBA00023163"/>
    </source>
</evidence>
<dbReference type="PANTHER" id="PTHR43133:SF8">
    <property type="entry name" value="RNA POLYMERASE SIGMA FACTOR HI_1459-RELATED"/>
    <property type="match status" value="1"/>
</dbReference>
<sequence>MTDDRDNPAGELKPVSAHDIKDAAFLAREVAAFSAFYRQIVPRLVAFLEGHGACRPDAVEIAQDTLEKAWRSWSVIEHPRTWSYTVAGREYARRMSKLEEDSVAEVPERTALLRSDSEFDAAERRHDLARIVPTLPSRQRQVMAWTLEGYEPREIAEILQITPEAARSNLKKARRTVAIYLDDSSEEQ</sequence>
<evidence type="ECO:0000259" key="7">
    <source>
        <dbReference type="Pfam" id="PF08281"/>
    </source>
</evidence>
<dbReference type="Pfam" id="PF08281">
    <property type="entry name" value="Sigma70_r4_2"/>
    <property type="match status" value="1"/>
</dbReference>
<dbReference type="InterPro" id="IPR013249">
    <property type="entry name" value="RNA_pol_sigma70_r4_t2"/>
</dbReference>
<evidence type="ECO:0000256" key="2">
    <source>
        <dbReference type="ARBA" id="ARBA00023015"/>
    </source>
</evidence>
<evidence type="ECO:0000313" key="8">
    <source>
        <dbReference type="EMBL" id="QXN94725.1"/>
    </source>
</evidence>
<dbReference type="Proteomes" id="UP000694257">
    <property type="component" value="Chromosome"/>
</dbReference>
<organism evidence="8 9">
    <name type="scientific">Nocardia iowensis</name>
    <dbReference type="NCBI Taxonomy" id="204891"/>
    <lineage>
        <taxon>Bacteria</taxon>
        <taxon>Bacillati</taxon>
        <taxon>Actinomycetota</taxon>
        <taxon>Actinomycetes</taxon>
        <taxon>Mycobacteriales</taxon>
        <taxon>Nocardiaceae</taxon>
        <taxon>Nocardia</taxon>
    </lineage>
</organism>
<evidence type="ECO:0000256" key="3">
    <source>
        <dbReference type="ARBA" id="ARBA00023082"/>
    </source>
</evidence>